<evidence type="ECO:0000256" key="7">
    <source>
        <dbReference type="ARBA" id="ARBA00023002"/>
    </source>
</evidence>
<evidence type="ECO:0000313" key="12">
    <source>
        <dbReference type="EMBL" id="AOS95788.1"/>
    </source>
</evidence>
<dbReference type="Gene3D" id="1.10.405.10">
    <property type="entry name" value="Guanine Nucleotide Dissociation Inhibitor, domain 1"/>
    <property type="match status" value="1"/>
</dbReference>
<dbReference type="SUPFAM" id="SSF54373">
    <property type="entry name" value="FAD-linked reductases, C-terminal domain"/>
    <property type="match status" value="1"/>
</dbReference>
<name>A0A1C9W3R3_9GAMM</name>
<feature type="domain" description="Amine oxidase" evidence="11">
    <location>
        <begin position="101"/>
        <end position="553"/>
    </location>
</feature>
<evidence type="ECO:0000256" key="6">
    <source>
        <dbReference type="ARBA" id="ARBA00022729"/>
    </source>
</evidence>
<dbReference type="GO" id="GO:0009851">
    <property type="term" value="P:auxin biosynthetic process"/>
    <property type="evidence" value="ECO:0007669"/>
    <property type="project" value="UniProtKB-KW"/>
</dbReference>
<dbReference type="STRING" id="1769779.AUP74_00316"/>
<dbReference type="PATRIC" id="fig|1769779.3.peg.315"/>
<keyword evidence="6" id="KW-0732">Signal</keyword>
<comment type="pathway">
    <text evidence="2">Plant hormone metabolism; auxin biosynthesis.</text>
</comment>
<dbReference type="NCBIfam" id="TIGR01409">
    <property type="entry name" value="TAT_signal_seq"/>
    <property type="match status" value="1"/>
</dbReference>
<dbReference type="InterPro" id="IPR006311">
    <property type="entry name" value="TAT_signal"/>
</dbReference>
<dbReference type="InterPro" id="IPR001613">
    <property type="entry name" value="Flavin_amine_oxidase"/>
</dbReference>
<comment type="catalytic activity">
    <reaction evidence="9">
        <text>L-tryptophan + O2 = indole-3-acetamide + CO2 + H2O</text>
        <dbReference type="Rhea" id="RHEA:16165"/>
        <dbReference type="ChEBI" id="CHEBI:15377"/>
        <dbReference type="ChEBI" id="CHEBI:15379"/>
        <dbReference type="ChEBI" id="CHEBI:16031"/>
        <dbReference type="ChEBI" id="CHEBI:16526"/>
        <dbReference type="ChEBI" id="CHEBI:57912"/>
        <dbReference type="EC" id="1.13.12.3"/>
    </reaction>
</comment>
<dbReference type="PROSITE" id="PS51318">
    <property type="entry name" value="TAT"/>
    <property type="match status" value="1"/>
</dbReference>
<proteinExistence type="inferred from homology"/>
<organism evidence="12 13">
    <name type="scientific">Microbulbifer aggregans</name>
    <dbReference type="NCBI Taxonomy" id="1769779"/>
    <lineage>
        <taxon>Bacteria</taxon>
        <taxon>Pseudomonadati</taxon>
        <taxon>Pseudomonadota</taxon>
        <taxon>Gammaproteobacteria</taxon>
        <taxon>Cellvibrionales</taxon>
        <taxon>Microbulbiferaceae</taxon>
        <taxon>Microbulbifer</taxon>
    </lineage>
</organism>
<reference evidence="13" key="1">
    <citation type="submission" date="2016-01" db="EMBL/GenBank/DDBJ databases">
        <title>Complete genome sequence of Microbulbifer sp. CCB-MM1, a halophile isolated from Matang Mangrove Forest, Perak.</title>
        <authorList>
            <person name="Moh T.H."/>
            <person name="Dinesh B."/>
            <person name="Lau N.-S."/>
            <person name="Go F."/>
            <person name="Alexander Chong S.-C."/>
        </authorList>
    </citation>
    <scope>NUCLEOTIDE SEQUENCE [LARGE SCALE GENOMIC DNA]</scope>
    <source>
        <strain evidence="13">CCB-MM1</strain>
    </source>
</reference>
<evidence type="ECO:0000256" key="4">
    <source>
        <dbReference type="ARBA" id="ARBA00012535"/>
    </source>
</evidence>
<dbReference type="SUPFAM" id="SSF51905">
    <property type="entry name" value="FAD/NAD(P)-binding domain"/>
    <property type="match status" value="1"/>
</dbReference>
<evidence type="ECO:0000259" key="11">
    <source>
        <dbReference type="Pfam" id="PF01593"/>
    </source>
</evidence>
<evidence type="ECO:0000256" key="10">
    <source>
        <dbReference type="PIRSR" id="PIRSR601613-1"/>
    </source>
</evidence>
<dbReference type="PRINTS" id="PR00757">
    <property type="entry name" value="AMINEOXDASEF"/>
</dbReference>
<dbReference type="Gene3D" id="3.90.660.10">
    <property type="match status" value="1"/>
</dbReference>
<feature type="binding site" evidence="10">
    <location>
        <position position="442"/>
    </location>
    <ligand>
        <name>substrate</name>
    </ligand>
</feature>
<evidence type="ECO:0000256" key="5">
    <source>
        <dbReference type="ARBA" id="ARBA00017871"/>
    </source>
</evidence>
<dbReference type="AlphaFoldDB" id="A0A1C9W3R3"/>
<dbReference type="OrthoDB" id="8845488at2"/>
<dbReference type="Pfam" id="PF01593">
    <property type="entry name" value="Amino_oxidase"/>
    <property type="match status" value="1"/>
</dbReference>
<dbReference type="RefSeq" id="WP_069946014.1">
    <property type="nucleotide sequence ID" value="NZ_CP014143.1"/>
</dbReference>
<evidence type="ECO:0000313" key="13">
    <source>
        <dbReference type="Proteomes" id="UP000095672"/>
    </source>
</evidence>
<evidence type="ECO:0000256" key="8">
    <source>
        <dbReference type="ARBA" id="ARBA00023070"/>
    </source>
</evidence>
<keyword evidence="7 12" id="KW-0560">Oxidoreductase</keyword>
<keyword evidence="13" id="KW-1185">Reference proteome</keyword>
<dbReference type="Proteomes" id="UP000095672">
    <property type="component" value="Chromosome"/>
</dbReference>
<comment type="cofactor">
    <cofactor evidence="1">
        <name>FAD</name>
        <dbReference type="ChEBI" id="CHEBI:57692"/>
    </cofactor>
</comment>
<evidence type="ECO:0000256" key="1">
    <source>
        <dbReference type="ARBA" id="ARBA00001974"/>
    </source>
</evidence>
<dbReference type="PANTHER" id="PTHR10742">
    <property type="entry name" value="FLAVIN MONOAMINE OXIDASE"/>
    <property type="match status" value="1"/>
</dbReference>
<evidence type="ECO:0000256" key="2">
    <source>
        <dbReference type="ARBA" id="ARBA00004814"/>
    </source>
</evidence>
<dbReference type="EC" id="1.13.12.3" evidence="4"/>
<dbReference type="Gene3D" id="3.50.50.60">
    <property type="entry name" value="FAD/NAD(P)-binding domain"/>
    <property type="match status" value="1"/>
</dbReference>
<sequence>MKSRKSLSPIAGLLRRLRAAEELSDKTGISADESLDIINQGAKLAGKNASEEGRRQFLKQLGLGAAVLGTAGAASTVSRPAQAIAGGATDPGRVAIIGGGIAGIRCAHRLYQYNGATSKVFEGNTRLGGRVNTNRSIFGRPVERGGELISTEHTYARNLASQLGLDVEDVNGNAVPGGNELYYVNGQHYTEHQLNEEWREVYKIFKRAQHDAPWVPTYEWNNEFHRELDYIDVNSWLDHVGIGANSNMGQVFQADIVAEYGIQPEATTALNLIYLLAWNPVNTALPLAGTDERFRIAGGNDQLVTRMVEELPEGTVETGRKLVAIKGDLNGPYQLTFEDGYEYNCDRLVLAMPFSMLKDVDIDARIYGGFRPQKRMAIERMAFGSNGKLAVHGATRPWTQPTVINGQQFTPNGVTYVGRPELFDTWDSTSVTGSTDGILVNFFGGDYGKEIGSDTPFAAPSNKDLNHFFGIVDKVFPGTSDAFTGKAMLSKWAANPWSKGSYSTQTFGDYTEWWGAAGLKEGNIHFCGEHTALEMFGYIDGAISTGERAAQEIHQG</sequence>
<keyword evidence="8" id="KW-0073">Auxin biosynthesis</keyword>
<evidence type="ECO:0000256" key="9">
    <source>
        <dbReference type="ARBA" id="ARBA00047321"/>
    </source>
</evidence>
<dbReference type="KEGG" id="micc:AUP74_00316"/>
<dbReference type="GO" id="GO:0050361">
    <property type="term" value="F:tryptophan 2-monooxygenase activity"/>
    <property type="evidence" value="ECO:0007669"/>
    <property type="project" value="UniProtKB-EC"/>
</dbReference>
<protein>
    <recommendedName>
        <fullName evidence="5">Tryptophan 2-monooxygenase</fullName>
        <ecNumber evidence="4">1.13.12.3</ecNumber>
    </recommendedName>
</protein>
<dbReference type="EMBL" id="CP014143">
    <property type="protein sequence ID" value="AOS95788.1"/>
    <property type="molecule type" value="Genomic_DNA"/>
</dbReference>
<evidence type="ECO:0000256" key="3">
    <source>
        <dbReference type="ARBA" id="ARBA00005833"/>
    </source>
</evidence>
<gene>
    <name evidence="12" type="primary">rebO</name>
    <name evidence="12" type="ORF">AUP74_00316</name>
</gene>
<dbReference type="InterPro" id="IPR002937">
    <property type="entry name" value="Amino_oxidase"/>
</dbReference>
<accession>A0A1C9W3R3</accession>
<dbReference type="InterPro" id="IPR019546">
    <property type="entry name" value="TAT_signal_bac_arc"/>
</dbReference>
<dbReference type="PANTHER" id="PTHR10742:SF410">
    <property type="entry name" value="LYSINE-SPECIFIC HISTONE DEMETHYLASE 2"/>
    <property type="match status" value="1"/>
</dbReference>
<dbReference type="InterPro" id="IPR050281">
    <property type="entry name" value="Flavin_monoamine_oxidase"/>
</dbReference>
<comment type="similarity">
    <text evidence="3">Belongs to the tryptophan 2-monooxygenase family.</text>
</comment>
<dbReference type="InterPro" id="IPR036188">
    <property type="entry name" value="FAD/NAD-bd_sf"/>
</dbReference>